<gene>
    <name evidence="1" type="ORF">MCHLO_07405</name>
</gene>
<proteinExistence type="predicted"/>
<sequence>MPVFGRNLDPLAANSAWNRTQPEVNFKNALFNKATNLDGTLNADDRPLNQELSSRARKPMDGYRLQVGSAPRYPYIGRSPTCQAHPWALHAYSRDQSCSAAPSILKQSFSNAMYHHSPHCVQTPNLGCCKCCLGPIAYRQPKHVILVSGAF</sequence>
<name>A0ABQ0LGH4_MYCCL</name>
<organism evidence="1 2">
    <name type="scientific">Mycena chlorophos</name>
    <name type="common">Agaric fungus</name>
    <name type="synonym">Agaricus chlorophos</name>
    <dbReference type="NCBI Taxonomy" id="658473"/>
    <lineage>
        <taxon>Eukaryota</taxon>
        <taxon>Fungi</taxon>
        <taxon>Dikarya</taxon>
        <taxon>Basidiomycota</taxon>
        <taxon>Agaricomycotina</taxon>
        <taxon>Agaricomycetes</taxon>
        <taxon>Agaricomycetidae</taxon>
        <taxon>Agaricales</taxon>
        <taxon>Marasmiineae</taxon>
        <taxon>Mycenaceae</taxon>
        <taxon>Mycena</taxon>
    </lineage>
</organism>
<keyword evidence="2" id="KW-1185">Reference proteome</keyword>
<evidence type="ECO:0000313" key="2">
    <source>
        <dbReference type="Proteomes" id="UP000815677"/>
    </source>
</evidence>
<protein>
    <submittedName>
        <fullName evidence="1">Uncharacterized protein</fullName>
    </submittedName>
</protein>
<accession>A0ABQ0LGH4</accession>
<dbReference type="Proteomes" id="UP000815677">
    <property type="component" value="Unassembled WGS sequence"/>
</dbReference>
<reference evidence="1" key="1">
    <citation type="submission" date="2014-09" db="EMBL/GenBank/DDBJ databases">
        <title>Genome sequence of the luminous mushroom Mycena chlorophos for searching fungal bioluminescence genes.</title>
        <authorList>
            <person name="Tanaka Y."/>
            <person name="Kasuga D."/>
            <person name="Oba Y."/>
            <person name="Hase S."/>
            <person name="Sato K."/>
            <person name="Oba Y."/>
            <person name="Sakakibara Y."/>
        </authorList>
    </citation>
    <scope>NUCLEOTIDE SEQUENCE</scope>
</reference>
<dbReference type="EMBL" id="DF846288">
    <property type="protein sequence ID" value="GAT50130.1"/>
    <property type="molecule type" value="Genomic_DNA"/>
</dbReference>
<evidence type="ECO:0000313" key="1">
    <source>
        <dbReference type="EMBL" id="GAT50130.1"/>
    </source>
</evidence>